<proteinExistence type="predicted"/>
<dbReference type="AlphaFoldDB" id="A0A381VFM3"/>
<dbReference type="EMBL" id="UINC01008575">
    <property type="protein sequence ID" value="SVA38568.1"/>
    <property type="molecule type" value="Genomic_DNA"/>
</dbReference>
<sequence>MKIPWLKNLQKTWLRLHKDMKIPHAIMIIGPIGVGKRIFANWLSQRYLCDSEFTFQLSYPIDYKYHPDQHWIKIPEDKKNIGIDQIRSLIDNLYLTSHGGVGKVAIIDAANKMTQNASNSLLKTLEEPPEDTLLILIADRVRNIPPTIFSRCQKIMIPIPQKKLALEWLNQVKSNAQWSDVLEMISMGPIDAIDQIDNLELSASMKNDFLGLMRGTNLPIEIAERWVKYEFSFVINWISQMIHQFIKISFSDDTIDSEIESKEIISLGIKKKHLFHYLDAINNIRAQEQGSLNIQLALENLFIQWAMKLDKTFLSEQIGILREQKN</sequence>
<dbReference type="Gene3D" id="3.40.50.300">
    <property type="entry name" value="P-loop containing nucleotide triphosphate hydrolases"/>
    <property type="match status" value="1"/>
</dbReference>
<dbReference type="Pfam" id="PF13177">
    <property type="entry name" value="DNA_pol3_delta2"/>
    <property type="match status" value="1"/>
</dbReference>
<accession>A0A381VFM3</accession>
<evidence type="ECO:0008006" key="2">
    <source>
        <dbReference type="Google" id="ProtNLM"/>
    </source>
</evidence>
<dbReference type="InterPro" id="IPR027417">
    <property type="entry name" value="P-loop_NTPase"/>
</dbReference>
<evidence type="ECO:0000313" key="1">
    <source>
        <dbReference type="EMBL" id="SVA38568.1"/>
    </source>
</evidence>
<organism evidence="1">
    <name type="scientific">marine metagenome</name>
    <dbReference type="NCBI Taxonomy" id="408172"/>
    <lineage>
        <taxon>unclassified sequences</taxon>
        <taxon>metagenomes</taxon>
        <taxon>ecological metagenomes</taxon>
    </lineage>
</organism>
<gene>
    <name evidence="1" type="ORF">METZ01_LOCUS91422</name>
</gene>
<dbReference type="InterPro" id="IPR050238">
    <property type="entry name" value="DNA_Rep/Repair_Clamp_Loader"/>
</dbReference>
<protein>
    <recommendedName>
        <fullName evidence="2">DNA-directed DNA polymerase</fullName>
    </recommendedName>
</protein>
<name>A0A381VFM3_9ZZZZ</name>
<dbReference type="PANTHER" id="PTHR11669">
    <property type="entry name" value="REPLICATION FACTOR C / DNA POLYMERASE III GAMMA-TAU SUBUNIT"/>
    <property type="match status" value="1"/>
</dbReference>
<dbReference type="PANTHER" id="PTHR11669:SF8">
    <property type="entry name" value="DNA POLYMERASE III SUBUNIT DELTA"/>
    <property type="match status" value="1"/>
</dbReference>
<reference evidence="1" key="1">
    <citation type="submission" date="2018-05" db="EMBL/GenBank/DDBJ databases">
        <authorList>
            <person name="Lanie J.A."/>
            <person name="Ng W.-L."/>
            <person name="Kazmierczak K.M."/>
            <person name="Andrzejewski T.M."/>
            <person name="Davidsen T.M."/>
            <person name="Wayne K.J."/>
            <person name="Tettelin H."/>
            <person name="Glass J.I."/>
            <person name="Rusch D."/>
            <person name="Podicherti R."/>
            <person name="Tsui H.-C.T."/>
            <person name="Winkler M.E."/>
        </authorList>
    </citation>
    <scope>NUCLEOTIDE SEQUENCE</scope>
</reference>
<dbReference type="GO" id="GO:0006261">
    <property type="term" value="P:DNA-templated DNA replication"/>
    <property type="evidence" value="ECO:0007669"/>
    <property type="project" value="TreeGrafter"/>
</dbReference>
<dbReference type="SUPFAM" id="SSF52540">
    <property type="entry name" value="P-loop containing nucleoside triphosphate hydrolases"/>
    <property type="match status" value="1"/>
</dbReference>
<dbReference type="GO" id="GO:0009360">
    <property type="term" value="C:DNA polymerase III complex"/>
    <property type="evidence" value="ECO:0007669"/>
    <property type="project" value="TreeGrafter"/>
</dbReference>